<keyword evidence="3" id="KW-1133">Transmembrane helix</keyword>
<sequence>MNSSRQDTLTPLYVISITFAIGVTIALILNIYLRESPVFVTGVLVSDHERCTALGQRVLSDHGSSVDAAIAAALCLGVVHPHVSGVGGGGIMMVHDIQKKETRVINFQGTAPKTLTQEMLHNLSEPKAGLQVGVPGMLRGLHRAHRLYGSLSWEDVVSRAAAVAREGFSVSFSLSEAISKVKGEPLSPLFRDLFIPGGQSLHSGSFLRMPGLARVLEAGLSNVYDGNLSQEMVDMVRVNGGVLSREDISNYSVEVEGPVEGLCNDFIIQVPAPPSAATALLLAINILKGFHLNNNTANQTYHWITETMKAALAVGSGLGDPNYNTSVTELLTHMLSTRQADVLRQRIEHTRASLHGWYNSTAHSLQTELHAGQVVVMGSDDLLVSVASSLSRLFGSRLITQSGILLNSLILDFSWPNKATGQQMNQRNGIQPGKRPLTSLMPIIVVPVWDECGIYTALSSSGGLQSLSAITQVLIIALSQDQEKNYTFPPAGLRPQFQPIEVLVDQRRIQDLHEKSHIFHRAKWNSDVQGILRSKDFIKAIAIPPLPDLS</sequence>
<organism evidence="4 5">
    <name type="scientific">Channa argus</name>
    <name type="common">Northern snakehead</name>
    <name type="synonym">Ophicephalus argus</name>
    <dbReference type="NCBI Taxonomy" id="215402"/>
    <lineage>
        <taxon>Eukaryota</taxon>
        <taxon>Metazoa</taxon>
        <taxon>Chordata</taxon>
        <taxon>Craniata</taxon>
        <taxon>Vertebrata</taxon>
        <taxon>Euteleostomi</taxon>
        <taxon>Actinopterygii</taxon>
        <taxon>Neopterygii</taxon>
        <taxon>Teleostei</taxon>
        <taxon>Neoteleostei</taxon>
        <taxon>Acanthomorphata</taxon>
        <taxon>Anabantaria</taxon>
        <taxon>Anabantiformes</taxon>
        <taxon>Channoidei</taxon>
        <taxon>Channidae</taxon>
        <taxon>Channa</taxon>
    </lineage>
</organism>
<gene>
    <name evidence="4" type="ORF">EXN66_Car005174</name>
</gene>
<feature type="binding site" evidence="2">
    <location>
        <position position="463"/>
    </location>
    <ligand>
        <name>L-glutamate</name>
        <dbReference type="ChEBI" id="CHEBI:29985"/>
    </ligand>
</feature>
<dbReference type="GO" id="GO:0036374">
    <property type="term" value="F:glutathione hydrolase activity"/>
    <property type="evidence" value="ECO:0007669"/>
    <property type="project" value="InterPro"/>
</dbReference>
<proteinExistence type="inferred from homology"/>
<dbReference type="PANTHER" id="PTHR11686:SF54">
    <property type="entry name" value="GLUTATHIONE HYDROLASE 7"/>
    <property type="match status" value="1"/>
</dbReference>
<dbReference type="InterPro" id="IPR000101">
    <property type="entry name" value="GGT_peptidase"/>
</dbReference>
<dbReference type="Proteomes" id="UP000503349">
    <property type="component" value="Chromosome 5"/>
</dbReference>
<dbReference type="GO" id="GO:0005886">
    <property type="term" value="C:plasma membrane"/>
    <property type="evidence" value="ECO:0007669"/>
    <property type="project" value="TreeGrafter"/>
</dbReference>
<evidence type="ECO:0000256" key="1">
    <source>
        <dbReference type="ARBA" id="ARBA00009381"/>
    </source>
</evidence>
<dbReference type="GO" id="GO:0006751">
    <property type="term" value="P:glutathione catabolic process"/>
    <property type="evidence" value="ECO:0007669"/>
    <property type="project" value="InterPro"/>
</dbReference>
<protein>
    <submittedName>
        <fullName evidence="4">Glutathione hydrolase 7</fullName>
    </submittedName>
</protein>
<dbReference type="EMBL" id="CM015716">
    <property type="protein sequence ID" value="KAF3689502.1"/>
    <property type="molecule type" value="Genomic_DNA"/>
</dbReference>
<dbReference type="AlphaFoldDB" id="A0A6G1PGZ1"/>
<dbReference type="Gene3D" id="3.60.20.40">
    <property type="match status" value="1"/>
</dbReference>
<feature type="transmembrane region" description="Helical" evidence="3">
    <location>
        <begin position="12"/>
        <end position="33"/>
    </location>
</feature>
<evidence type="ECO:0000313" key="5">
    <source>
        <dbReference type="Proteomes" id="UP000503349"/>
    </source>
</evidence>
<dbReference type="UniPathway" id="UPA00204"/>
<feature type="binding site" evidence="2">
    <location>
        <position position="412"/>
    </location>
    <ligand>
        <name>L-glutamate</name>
        <dbReference type="ChEBI" id="CHEBI:29985"/>
    </ligand>
</feature>
<dbReference type="Pfam" id="PF01019">
    <property type="entry name" value="G_glu_transpept"/>
    <property type="match status" value="1"/>
</dbReference>
<name>A0A6G1PGZ1_CHAAH</name>
<accession>A0A6G1PGZ1</accession>
<dbReference type="SUPFAM" id="SSF56235">
    <property type="entry name" value="N-terminal nucleophile aminohydrolases (Ntn hydrolases)"/>
    <property type="match status" value="1"/>
</dbReference>
<keyword evidence="3" id="KW-0812">Transmembrane</keyword>
<dbReference type="InterPro" id="IPR029055">
    <property type="entry name" value="Ntn_hydrolases_N"/>
</dbReference>
<dbReference type="InterPro" id="IPR043138">
    <property type="entry name" value="GGT_lsub"/>
</dbReference>
<dbReference type="PANTHER" id="PTHR11686">
    <property type="entry name" value="GAMMA GLUTAMYL TRANSPEPTIDASE"/>
    <property type="match status" value="1"/>
</dbReference>
<comment type="similarity">
    <text evidence="1">Belongs to the gamma-glutamyltransferase family.</text>
</comment>
<reference evidence="4 5" key="1">
    <citation type="submission" date="2019-02" db="EMBL/GenBank/DDBJ databases">
        <title>Opniocepnalus argus genome.</title>
        <authorList>
            <person name="Zhou C."/>
            <person name="Xiao S."/>
        </authorList>
    </citation>
    <scope>NUCLEOTIDE SEQUENCE [LARGE SCALE GENOMIC DNA]</scope>
    <source>
        <strain evidence="4">OARG1902GOOAL</strain>
        <tissue evidence="4">Muscle</tissue>
    </source>
</reference>
<dbReference type="InterPro" id="IPR043137">
    <property type="entry name" value="GGT_ssub_C"/>
</dbReference>
<evidence type="ECO:0000256" key="2">
    <source>
        <dbReference type="PIRSR" id="PIRSR600101-2"/>
    </source>
</evidence>
<keyword evidence="3" id="KW-0472">Membrane</keyword>
<dbReference type="PRINTS" id="PR01210">
    <property type="entry name" value="GGTRANSPTASE"/>
</dbReference>
<feature type="binding site" evidence="2">
    <location>
        <begin position="438"/>
        <end position="439"/>
    </location>
    <ligand>
        <name>L-glutamate</name>
        <dbReference type="ChEBI" id="CHEBI:29985"/>
    </ligand>
</feature>
<dbReference type="Gene3D" id="1.10.246.130">
    <property type="match status" value="1"/>
</dbReference>
<evidence type="ECO:0000313" key="4">
    <source>
        <dbReference type="EMBL" id="KAF3689502.1"/>
    </source>
</evidence>
<keyword evidence="5" id="KW-1185">Reference proteome</keyword>
<keyword evidence="4" id="KW-0378">Hydrolase</keyword>
<evidence type="ECO:0000256" key="3">
    <source>
        <dbReference type="SAM" id="Phobius"/>
    </source>
</evidence>
<reference evidence="5" key="2">
    <citation type="submission" date="2019-02" db="EMBL/GenBank/DDBJ databases">
        <title>Opniocepnalus argus Var Kimnra genome.</title>
        <authorList>
            <person name="Zhou C."/>
            <person name="Xiao S."/>
        </authorList>
    </citation>
    <scope>NUCLEOTIDE SEQUENCE [LARGE SCALE GENOMIC DNA]</scope>
</reference>